<reference evidence="6 7" key="1">
    <citation type="journal article" date="2021" name="Sci. Rep.">
        <title>The genome of the diatom Chaetoceros tenuissimus carries an ancient integrated fragment of an extant virus.</title>
        <authorList>
            <person name="Hongo Y."/>
            <person name="Kimura K."/>
            <person name="Takaki Y."/>
            <person name="Yoshida Y."/>
            <person name="Baba S."/>
            <person name="Kobayashi G."/>
            <person name="Nagasaki K."/>
            <person name="Hano T."/>
            <person name="Tomaru Y."/>
        </authorList>
    </citation>
    <scope>NUCLEOTIDE SEQUENCE [LARGE SCALE GENOMIC DNA]</scope>
    <source>
        <strain evidence="6 7">NIES-3715</strain>
    </source>
</reference>
<evidence type="ECO:0000256" key="3">
    <source>
        <dbReference type="ARBA" id="ARBA00022833"/>
    </source>
</evidence>
<keyword evidence="7" id="KW-1185">Reference proteome</keyword>
<dbReference type="PROSITE" id="PS01360">
    <property type="entry name" value="ZF_MYND_1"/>
    <property type="match status" value="1"/>
</dbReference>
<proteinExistence type="predicted"/>
<dbReference type="AlphaFoldDB" id="A0AAD3HEU3"/>
<keyword evidence="2 4" id="KW-0863">Zinc-finger</keyword>
<dbReference type="Proteomes" id="UP001054902">
    <property type="component" value="Unassembled WGS sequence"/>
</dbReference>
<comment type="caution">
    <text evidence="6">The sequence shown here is derived from an EMBL/GenBank/DDBJ whole genome shotgun (WGS) entry which is preliminary data.</text>
</comment>
<dbReference type="SUPFAM" id="SSF144232">
    <property type="entry name" value="HIT/MYND zinc finger-like"/>
    <property type="match status" value="2"/>
</dbReference>
<evidence type="ECO:0000256" key="2">
    <source>
        <dbReference type="ARBA" id="ARBA00022771"/>
    </source>
</evidence>
<keyword evidence="1" id="KW-0479">Metal-binding</keyword>
<evidence type="ECO:0000313" key="6">
    <source>
        <dbReference type="EMBL" id="GFH61292.1"/>
    </source>
</evidence>
<keyword evidence="3" id="KW-0862">Zinc</keyword>
<accession>A0AAD3HEU3</accession>
<feature type="domain" description="MYND-type" evidence="5">
    <location>
        <begin position="86"/>
        <end position="128"/>
    </location>
</feature>
<dbReference type="Pfam" id="PF01753">
    <property type="entry name" value="zf-MYND"/>
    <property type="match status" value="2"/>
</dbReference>
<dbReference type="Gene3D" id="6.10.140.2220">
    <property type="match status" value="2"/>
</dbReference>
<name>A0AAD3HEU3_9STRA</name>
<dbReference type="InterPro" id="IPR002893">
    <property type="entry name" value="Znf_MYND"/>
</dbReference>
<sequence length="453" mass="51752">MTSTTTSTKPNGICASCKKEGALRRCVPCKNVGIDVFFCNQECQIKLWKTHRAVCGKVSTTDPKKEKSQTKKKGKGSKKCDEVITCENCGKYGKQIGCKLSICSKCRGSYYCSRECQVAYWPTHKALCNKNREMLKKCSFNSTQTKIVDLLDDWRVSPAAPVSVAIMHALGEEGIRQQPPTKFTMIDVYFDCNAETFLISKDPYAIPIADMEPEDKKFVLETYERDSIKSRGRSDPVYHQFGNIRCYELGISFGKISSMAISESKLRKQIQSGIDLRAISMRLKSKLFRGWNIIRAQNVQKQIDHLKQKPMLSKFVQNALQKKHLTHRLIVELRMRHEIGQIYEFEKYRVVSVSVFQRHFDYMRSKRSGYREVSLGELDATASPQHSAKKMMVPILFEDGVTGCFFFSSISFDETLSGNTCVRKSKKDADKCFRKLQQLVKQMPSELIEKVSL</sequence>
<dbReference type="GO" id="GO:0008270">
    <property type="term" value="F:zinc ion binding"/>
    <property type="evidence" value="ECO:0007669"/>
    <property type="project" value="UniProtKB-KW"/>
</dbReference>
<organism evidence="6 7">
    <name type="scientific">Chaetoceros tenuissimus</name>
    <dbReference type="NCBI Taxonomy" id="426638"/>
    <lineage>
        <taxon>Eukaryota</taxon>
        <taxon>Sar</taxon>
        <taxon>Stramenopiles</taxon>
        <taxon>Ochrophyta</taxon>
        <taxon>Bacillariophyta</taxon>
        <taxon>Coscinodiscophyceae</taxon>
        <taxon>Chaetocerotophycidae</taxon>
        <taxon>Chaetocerotales</taxon>
        <taxon>Chaetocerotaceae</taxon>
        <taxon>Chaetoceros</taxon>
    </lineage>
</organism>
<evidence type="ECO:0000256" key="1">
    <source>
        <dbReference type="ARBA" id="ARBA00022723"/>
    </source>
</evidence>
<feature type="domain" description="MYND-type" evidence="5">
    <location>
        <begin position="14"/>
        <end position="55"/>
    </location>
</feature>
<dbReference type="PROSITE" id="PS50865">
    <property type="entry name" value="ZF_MYND_2"/>
    <property type="match status" value="2"/>
</dbReference>
<dbReference type="EMBL" id="BLLK01000074">
    <property type="protein sequence ID" value="GFH61292.1"/>
    <property type="molecule type" value="Genomic_DNA"/>
</dbReference>
<evidence type="ECO:0000313" key="7">
    <source>
        <dbReference type="Proteomes" id="UP001054902"/>
    </source>
</evidence>
<protein>
    <recommendedName>
        <fullName evidence="5">MYND-type domain-containing protein</fullName>
    </recommendedName>
</protein>
<gene>
    <name evidence="6" type="ORF">CTEN210_17768</name>
</gene>
<evidence type="ECO:0000256" key="4">
    <source>
        <dbReference type="PROSITE-ProRule" id="PRU00134"/>
    </source>
</evidence>
<evidence type="ECO:0000259" key="5">
    <source>
        <dbReference type="PROSITE" id="PS50865"/>
    </source>
</evidence>